<evidence type="ECO:0000313" key="2">
    <source>
        <dbReference type="EMBL" id="OAV95423.1"/>
    </source>
</evidence>
<dbReference type="VEuPathDB" id="FungiDB:PTTG_26672"/>
<reference evidence="3" key="4">
    <citation type="submission" date="2025-05" db="UniProtKB">
        <authorList>
            <consortium name="EnsemblFungi"/>
        </authorList>
    </citation>
    <scope>IDENTIFICATION</scope>
    <source>
        <strain evidence="3">isolate 1-1 / race 1 (BBBD)</strain>
    </source>
</reference>
<feature type="compositionally biased region" description="Polar residues" evidence="1">
    <location>
        <begin position="1"/>
        <end position="40"/>
    </location>
</feature>
<name>A0A180GTX7_PUCT1</name>
<evidence type="ECO:0000256" key="1">
    <source>
        <dbReference type="SAM" id="MobiDB-lite"/>
    </source>
</evidence>
<keyword evidence="4" id="KW-1185">Reference proteome</keyword>
<dbReference type="Proteomes" id="UP000005240">
    <property type="component" value="Unassembled WGS sequence"/>
</dbReference>
<dbReference type="AlphaFoldDB" id="A0A180GTX7"/>
<proteinExistence type="predicted"/>
<dbReference type="EnsemblFungi" id="PTTG_26672-t43_1">
    <property type="protein sequence ID" value="PTTG_26672-t43_1-p1"/>
    <property type="gene ID" value="PTTG_26672"/>
</dbReference>
<evidence type="ECO:0000313" key="4">
    <source>
        <dbReference type="Proteomes" id="UP000005240"/>
    </source>
</evidence>
<reference evidence="2" key="1">
    <citation type="submission" date="2009-11" db="EMBL/GenBank/DDBJ databases">
        <authorList>
            <consortium name="The Broad Institute Genome Sequencing Platform"/>
            <person name="Ward D."/>
            <person name="Feldgarden M."/>
            <person name="Earl A."/>
            <person name="Young S.K."/>
            <person name="Zeng Q."/>
            <person name="Koehrsen M."/>
            <person name="Alvarado L."/>
            <person name="Berlin A."/>
            <person name="Bochicchio J."/>
            <person name="Borenstein D."/>
            <person name="Chapman S.B."/>
            <person name="Chen Z."/>
            <person name="Engels R."/>
            <person name="Freedman E."/>
            <person name="Gellesch M."/>
            <person name="Goldberg J."/>
            <person name="Griggs A."/>
            <person name="Gujja S."/>
            <person name="Heilman E."/>
            <person name="Heiman D."/>
            <person name="Hepburn T."/>
            <person name="Howarth C."/>
            <person name="Jen D."/>
            <person name="Larson L."/>
            <person name="Lewis B."/>
            <person name="Mehta T."/>
            <person name="Park D."/>
            <person name="Pearson M."/>
            <person name="Roberts A."/>
            <person name="Saif S."/>
            <person name="Shea T."/>
            <person name="Shenoy N."/>
            <person name="Sisk P."/>
            <person name="Stolte C."/>
            <person name="Sykes S."/>
            <person name="Thomson T."/>
            <person name="Walk T."/>
            <person name="White J."/>
            <person name="Yandava C."/>
            <person name="Izard J."/>
            <person name="Baranova O.V."/>
            <person name="Blanton J.M."/>
            <person name="Tanner A.C."/>
            <person name="Dewhirst F.E."/>
            <person name="Haas B."/>
            <person name="Nusbaum C."/>
            <person name="Birren B."/>
        </authorList>
    </citation>
    <scope>NUCLEOTIDE SEQUENCE [LARGE SCALE GENOMIC DNA]</scope>
    <source>
        <strain evidence="2">1-1 BBBD Race 1</strain>
    </source>
</reference>
<evidence type="ECO:0000313" key="3">
    <source>
        <dbReference type="EnsemblFungi" id="PTTG_26672-t43_1-p1"/>
    </source>
</evidence>
<reference evidence="2" key="2">
    <citation type="submission" date="2016-05" db="EMBL/GenBank/DDBJ databases">
        <title>Comparative analysis highlights variable genome content of wheat rusts and divergence of the mating loci.</title>
        <authorList>
            <person name="Cuomo C.A."/>
            <person name="Bakkeren G."/>
            <person name="Szabo L."/>
            <person name="Khalil H."/>
            <person name="Joly D."/>
            <person name="Goldberg J."/>
            <person name="Young S."/>
            <person name="Zeng Q."/>
            <person name="Fellers J."/>
        </authorList>
    </citation>
    <scope>NUCLEOTIDE SEQUENCE [LARGE SCALE GENOMIC DNA]</scope>
    <source>
        <strain evidence="2">1-1 BBBD Race 1</strain>
    </source>
</reference>
<reference evidence="3 4" key="3">
    <citation type="journal article" date="2017" name="G3 (Bethesda)">
        <title>Comparative analysis highlights variable genome content of wheat rusts and divergence of the mating loci.</title>
        <authorList>
            <person name="Cuomo C.A."/>
            <person name="Bakkeren G."/>
            <person name="Khalil H.B."/>
            <person name="Panwar V."/>
            <person name="Joly D."/>
            <person name="Linning R."/>
            <person name="Sakthikumar S."/>
            <person name="Song X."/>
            <person name="Adiconis X."/>
            <person name="Fan L."/>
            <person name="Goldberg J.M."/>
            <person name="Levin J.Z."/>
            <person name="Young S."/>
            <person name="Zeng Q."/>
            <person name="Anikster Y."/>
            <person name="Bruce M."/>
            <person name="Wang M."/>
            <person name="Yin C."/>
            <person name="McCallum B."/>
            <person name="Szabo L.J."/>
            <person name="Hulbert S."/>
            <person name="Chen X."/>
            <person name="Fellers J.P."/>
        </authorList>
    </citation>
    <scope>NUCLEOTIDE SEQUENCE</scope>
    <source>
        <strain evidence="4">Isolate 1-1 / race 1 (BBBD)</strain>
        <strain evidence="3">isolate 1-1 / race 1 (BBBD)</strain>
    </source>
</reference>
<feature type="region of interest" description="Disordered" evidence="1">
    <location>
        <begin position="1"/>
        <end position="57"/>
    </location>
</feature>
<dbReference type="EMBL" id="ADAS02000029">
    <property type="protein sequence ID" value="OAV95423.1"/>
    <property type="molecule type" value="Genomic_DNA"/>
</dbReference>
<accession>A0A180GTX7</accession>
<protein>
    <submittedName>
        <fullName evidence="2 3">Uncharacterized protein</fullName>
    </submittedName>
</protein>
<organism evidence="2">
    <name type="scientific">Puccinia triticina (isolate 1-1 / race 1 (BBBD))</name>
    <name type="common">Brown leaf rust fungus</name>
    <dbReference type="NCBI Taxonomy" id="630390"/>
    <lineage>
        <taxon>Eukaryota</taxon>
        <taxon>Fungi</taxon>
        <taxon>Dikarya</taxon>
        <taxon>Basidiomycota</taxon>
        <taxon>Pucciniomycotina</taxon>
        <taxon>Pucciniomycetes</taxon>
        <taxon>Pucciniales</taxon>
        <taxon>Pucciniaceae</taxon>
        <taxon>Puccinia</taxon>
    </lineage>
</organism>
<sequence>MAATGSQLPAHHSSAQNNQTIGSSSNQAATSHITSQSGTDGRSGEENKSQRNPLVAQDNELEAEFQFIYQHALHVLLQAARFHFED</sequence>
<gene>
    <name evidence="2" type="ORF">PTTG_26672</name>
</gene>